<dbReference type="EMBL" id="LR134406">
    <property type="protein sequence ID" value="VEH68782.1"/>
    <property type="molecule type" value="Genomic_DNA"/>
</dbReference>
<keyword evidence="2" id="KW-1185">Reference proteome</keyword>
<dbReference type="GeneID" id="64405554"/>
<gene>
    <name evidence="1" type="ORF">NCTC12967_00042</name>
</gene>
<dbReference type="Proteomes" id="UP000273044">
    <property type="component" value="Chromosome"/>
</dbReference>
<name>A0A448MUG0_9ACTN</name>
<sequence>MTDPVRPVRDLLIVDGSPPLVIACDSVGGIGPRPADLVRVSADVVAHFAARVPLLEVLCSGARPVALVNTLCHDMAEATVFIDTFRAVASEVGIRGDAVTGSTEENVPSPATGVGVTVIGTLTGDLLTGGGRPGDVVICVGWPRSAPHDEVFIGRPDIVPLSTVQALVTTGAVHDALPVGSRGISYEAGQLAESSGCTLTWLPHPLPLDASGGPASCVLLACDPASVADLRNVVPGHVPWHPVAELTAKPTHP</sequence>
<organism evidence="1 2">
    <name type="scientific">Arachnia propionica</name>
    <dbReference type="NCBI Taxonomy" id="1750"/>
    <lineage>
        <taxon>Bacteria</taxon>
        <taxon>Bacillati</taxon>
        <taxon>Actinomycetota</taxon>
        <taxon>Actinomycetes</taxon>
        <taxon>Propionibacteriales</taxon>
        <taxon>Propionibacteriaceae</taxon>
        <taxon>Arachnia</taxon>
    </lineage>
</organism>
<evidence type="ECO:0000313" key="2">
    <source>
        <dbReference type="Proteomes" id="UP000273044"/>
    </source>
</evidence>
<reference evidence="1 2" key="1">
    <citation type="submission" date="2018-12" db="EMBL/GenBank/DDBJ databases">
        <authorList>
            <consortium name="Pathogen Informatics"/>
        </authorList>
    </citation>
    <scope>NUCLEOTIDE SEQUENCE [LARGE SCALE GENOMIC DNA]</scope>
    <source>
        <strain evidence="1 2">NCTC12967</strain>
    </source>
</reference>
<dbReference type="RefSeq" id="WP_244926095.1">
    <property type="nucleotide sequence ID" value="NZ_LR134406.1"/>
</dbReference>
<dbReference type="AlphaFoldDB" id="A0A448MUG0"/>
<proteinExistence type="predicted"/>
<accession>A0A448MUG0</accession>
<evidence type="ECO:0000313" key="1">
    <source>
        <dbReference type="EMBL" id="VEH68782.1"/>
    </source>
</evidence>
<evidence type="ECO:0008006" key="3">
    <source>
        <dbReference type="Google" id="ProtNLM"/>
    </source>
</evidence>
<protein>
    <recommendedName>
        <fullName evidence="3">PurM-like N-terminal domain-containing protein</fullName>
    </recommendedName>
</protein>